<name>A0A7W0BXT4_9BACL</name>
<keyword evidence="2" id="KW-1185">Reference proteome</keyword>
<reference evidence="1 2" key="1">
    <citation type="submission" date="2020-07" db="EMBL/GenBank/DDBJ databases">
        <title>Genomic Encyclopedia of Type Strains, Phase IV (KMG-IV): sequencing the most valuable type-strain genomes for metagenomic binning, comparative biology and taxonomic classification.</title>
        <authorList>
            <person name="Goeker M."/>
        </authorList>
    </citation>
    <scope>NUCLEOTIDE SEQUENCE [LARGE SCALE GENOMIC DNA]</scope>
    <source>
        <strain evidence="1 2">DSM 15730</strain>
    </source>
</reference>
<dbReference type="EMBL" id="JACDUT010000004">
    <property type="protein sequence ID" value="MBA2874866.1"/>
    <property type="molecule type" value="Genomic_DNA"/>
</dbReference>
<accession>A0A7W0BXT4</accession>
<dbReference type="Proteomes" id="UP000523087">
    <property type="component" value="Unassembled WGS sequence"/>
</dbReference>
<protein>
    <submittedName>
        <fullName evidence="1">Na+-driven multidrug efflux pump</fullName>
    </submittedName>
</protein>
<dbReference type="AlphaFoldDB" id="A0A7W0BXT4"/>
<dbReference type="PANTHER" id="PTHR42925">
    <property type="entry name" value="MULTIDRUG AND TOXIN EFFLUX PROTEIN MATE FAMILY"/>
    <property type="match status" value="1"/>
</dbReference>
<comment type="caution">
    <text evidence="1">The sequence shown here is derived from an EMBL/GenBank/DDBJ whole genome shotgun (WGS) entry which is preliminary data.</text>
</comment>
<dbReference type="PANTHER" id="PTHR42925:SF1">
    <property type="entry name" value="VIRULENCE FACTOR MVIN"/>
    <property type="match status" value="1"/>
</dbReference>
<evidence type="ECO:0000313" key="2">
    <source>
        <dbReference type="Proteomes" id="UP000523087"/>
    </source>
</evidence>
<dbReference type="InterPro" id="IPR047135">
    <property type="entry name" value="YsiQ"/>
</dbReference>
<sequence>MPCLLGHFTNVGVTIFQADLGLVGVWISFIADEWLRRLLMLWRWRSKVWQKKLFVQQSVETA</sequence>
<organism evidence="1 2">
    <name type="scientific">Thermaerobacillus caldiproteolyticus</name>
    <dbReference type="NCBI Taxonomy" id="247480"/>
    <lineage>
        <taxon>Bacteria</taxon>
        <taxon>Bacillati</taxon>
        <taxon>Bacillota</taxon>
        <taxon>Bacilli</taxon>
        <taxon>Bacillales</taxon>
        <taxon>Anoxybacillaceae</taxon>
        <taxon>Thermaerobacillus</taxon>
    </lineage>
</organism>
<gene>
    <name evidence="1" type="ORF">HNR31_001637</name>
</gene>
<proteinExistence type="predicted"/>
<evidence type="ECO:0000313" key="1">
    <source>
        <dbReference type="EMBL" id="MBA2874866.1"/>
    </source>
</evidence>